<keyword evidence="3" id="KW-0520">NAD</keyword>
<name>A0ABW4E220_9LACO</name>
<sequence length="350" mass="38214">MSTVIDPVLSGALDDLVQTQKAHLTAYKGKRVLITGATGLVARILTLLFLRANDRLHLGLQVVAIARNPQKVTRLYGALAKRPDITFVYQDIKQPYDQITEPVDFIFHAAAVTSSKQLIAQPVEAFSAQVLGMMNILNRARQDHAKVVYLSSMEIYGQPFVERRATEADVGYVDPLVVRNGYPESKRSNEFLASAFYHEFGVDVVNARLAQTFGPGVAADDSRVFAQFARSALKHEALVLHTDGTSMGNYCYLPDTIAALLTLSIKGAAGEAYNVVNEAATVSIKQLAELVATNFGNGQVVIDIPEQDMGYAPQVQLRLSGKKLAALGWQPTAGLLEMFAQTIKSWEAMK</sequence>
<proteinExistence type="predicted"/>
<dbReference type="SUPFAM" id="SSF51735">
    <property type="entry name" value="NAD(P)-binding Rossmann-fold domains"/>
    <property type="match status" value="1"/>
</dbReference>
<gene>
    <name evidence="6" type="ORF">ACFQ5J_01880</name>
</gene>
<organism evidence="6 7">
    <name type="scientific">Lacticaseibacillus baoqingensis</name>
    <dbReference type="NCBI Taxonomy" id="2486013"/>
    <lineage>
        <taxon>Bacteria</taxon>
        <taxon>Bacillati</taxon>
        <taxon>Bacillota</taxon>
        <taxon>Bacilli</taxon>
        <taxon>Lactobacillales</taxon>
        <taxon>Lactobacillaceae</taxon>
        <taxon>Lacticaseibacillus</taxon>
    </lineage>
</organism>
<dbReference type="InterPro" id="IPR036291">
    <property type="entry name" value="NAD(P)-bd_dom_sf"/>
</dbReference>
<dbReference type="Gene3D" id="3.40.50.720">
    <property type="entry name" value="NAD(P)-binding Rossmann-like Domain"/>
    <property type="match status" value="1"/>
</dbReference>
<evidence type="ECO:0000256" key="2">
    <source>
        <dbReference type="ARBA" id="ARBA00022793"/>
    </source>
</evidence>
<dbReference type="InterPro" id="IPR001509">
    <property type="entry name" value="Epimerase_deHydtase"/>
</dbReference>
<comment type="cofactor">
    <cofactor evidence="1">
        <name>NAD(+)</name>
        <dbReference type="ChEBI" id="CHEBI:57540"/>
    </cofactor>
</comment>
<evidence type="ECO:0000259" key="5">
    <source>
        <dbReference type="Pfam" id="PF01370"/>
    </source>
</evidence>
<dbReference type="EMBL" id="JBHTON010000004">
    <property type="protein sequence ID" value="MFD1483999.1"/>
    <property type="molecule type" value="Genomic_DNA"/>
</dbReference>
<protein>
    <submittedName>
        <fullName evidence="6">NAD-dependent epimerase/dehydratase family protein</fullName>
    </submittedName>
</protein>
<dbReference type="PANTHER" id="PTHR43078">
    <property type="entry name" value="UDP-GLUCURONIC ACID DECARBOXYLASE-RELATED"/>
    <property type="match status" value="1"/>
</dbReference>
<dbReference type="Proteomes" id="UP001597252">
    <property type="component" value="Unassembled WGS sequence"/>
</dbReference>
<evidence type="ECO:0000313" key="7">
    <source>
        <dbReference type="Proteomes" id="UP001597252"/>
    </source>
</evidence>
<evidence type="ECO:0000313" key="6">
    <source>
        <dbReference type="EMBL" id="MFD1483999.1"/>
    </source>
</evidence>
<dbReference type="InterPro" id="IPR044516">
    <property type="entry name" value="UXS-like"/>
</dbReference>
<reference evidence="7" key="1">
    <citation type="journal article" date="2019" name="Int. J. Syst. Evol. Microbiol.">
        <title>The Global Catalogue of Microorganisms (GCM) 10K type strain sequencing project: providing services to taxonomists for standard genome sequencing and annotation.</title>
        <authorList>
            <consortium name="The Broad Institute Genomics Platform"/>
            <consortium name="The Broad Institute Genome Sequencing Center for Infectious Disease"/>
            <person name="Wu L."/>
            <person name="Ma J."/>
        </authorList>
    </citation>
    <scope>NUCLEOTIDE SEQUENCE [LARGE SCALE GENOMIC DNA]</scope>
    <source>
        <strain evidence="7">CCM 8903</strain>
    </source>
</reference>
<keyword evidence="7" id="KW-1185">Reference proteome</keyword>
<evidence type="ECO:0000256" key="3">
    <source>
        <dbReference type="ARBA" id="ARBA00023027"/>
    </source>
</evidence>
<feature type="domain" description="NAD-dependent epimerase/dehydratase" evidence="5">
    <location>
        <begin position="32"/>
        <end position="275"/>
    </location>
</feature>
<dbReference type="PANTHER" id="PTHR43078:SF6">
    <property type="entry name" value="UDP-GLUCURONIC ACID DECARBOXYLASE 1"/>
    <property type="match status" value="1"/>
</dbReference>
<keyword evidence="2" id="KW-0210">Decarboxylase</keyword>
<comment type="caution">
    <text evidence="6">The sequence shown here is derived from an EMBL/GenBank/DDBJ whole genome shotgun (WGS) entry which is preliminary data.</text>
</comment>
<evidence type="ECO:0000256" key="4">
    <source>
        <dbReference type="ARBA" id="ARBA00023239"/>
    </source>
</evidence>
<evidence type="ECO:0000256" key="1">
    <source>
        <dbReference type="ARBA" id="ARBA00001911"/>
    </source>
</evidence>
<dbReference type="Pfam" id="PF01370">
    <property type="entry name" value="Epimerase"/>
    <property type="match status" value="1"/>
</dbReference>
<keyword evidence="4" id="KW-0456">Lyase</keyword>
<accession>A0ABW4E220</accession>
<dbReference type="RefSeq" id="WP_125749600.1">
    <property type="nucleotide sequence ID" value="NZ_JBHTON010000004.1"/>
</dbReference>